<dbReference type="GO" id="GO:0005524">
    <property type="term" value="F:ATP binding"/>
    <property type="evidence" value="ECO:0007669"/>
    <property type="project" value="UniProtKB-KW"/>
</dbReference>
<proteinExistence type="inferred from homology"/>
<evidence type="ECO:0000256" key="4">
    <source>
        <dbReference type="ARBA" id="ARBA00022777"/>
    </source>
</evidence>
<organism evidence="7 8">
    <name type="scientific">Pollutimonas bauzanensis</name>
    <dbReference type="NCBI Taxonomy" id="658167"/>
    <lineage>
        <taxon>Bacteria</taxon>
        <taxon>Pseudomonadati</taxon>
        <taxon>Pseudomonadota</taxon>
        <taxon>Betaproteobacteria</taxon>
        <taxon>Burkholderiales</taxon>
        <taxon>Alcaligenaceae</taxon>
        <taxon>Pollutimonas</taxon>
    </lineage>
</organism>
<dbReference type="InterPro" id="IPR011009">
    <property type="entry name" value="Kinase-like_dom_sf"/>
</dbReference>
<evidence type="ECO:0000256" key="3">
    <source>
        <dbReference type="ARBA" id="ARBA00022741"/>
    </source>
</evidence>
<keyword evidence="8" id="KW-1185">Reference proteome</keyword>
<evidence type="ECO:0000256" key="1">
    <source>
        <dbReference type="ARBA" id="ARBA00010165"/>
    </source>
</evidence>
<dbReference type="RefSeq" id="WP_073102242.1">
    <property type="nucleotide sequence ID" value="NZ_FQXE01000003.1"/>
</dbReference>
<dbReference type="STRING" id="658167.SAMN04488135_10339"/>
<feature type="domain" description="Aminoglycoside phosphotransferase" evidence="6">
    <location>
        <begin position="28"/>
        <end position="238"/>
    </location>
</feature>
<evidence type="ECO:0000313" key="8">
    <source>
        <dbReference type="Proteomes" id="UP000184226"/>
    </source>
</evidence>
<gene>
    <name evidence="7" type="ORF">SAMN04488135_10339</name>
</gene>
<keyword evidence="2 7" id="KW-0808">Transferase</keyword>
<dbReference type="InterPro" id="IPR002575">
    <property type="entry name" value="Aminoglycoside_PTrfase"/>
</dbReference>
<evidence type="ECO:0000259" key="6">
    <source>
        <dbReference type="Pfam" id="PF01636"/>
    </source>
</evidence>
<dbReference type="SUPFAM" id="SSF56112">
    <property type="entry name" value="Protein kinase-like (PK-like)"/>
    <property type="match status" value="1"/>
</dbReference>
<keyword evidence="5" id="KW-0067">ATP-binding</keyword>
<comment type="similarity">
    <text evidence="1">Belongs to the methylthioribose kinase family.</text>
</comment>
<evidence type="ECO:0000313" key="7">
    <source>
        <dbReference type="EMBL" id="SHH36041.1"/>
    </source>
</evidence>
<dbReference type="EMBL" id="FQXE01000003">
    <property type="protein sequence ID" value="SHH36041.1"/>
    <property type="molecule type" value="Genomic_DNA"/>
</dbReference>
<keyword evidence="4" id="KW-0418">Kinase</keyword>
<keyword evidence="3" id="KW-0547">Nucleotide-binding</keyword>
<name>A0A1M5SC52_9BURK</name>
<reference evidence="7 8" key="1">
    <citation type="submission" date="2016-11" db="EMBL/GenBank/DDBJ databases">
        <authorList>
            <person name="Jaros S."/>
            <person name="Januszkiewicz K."/>
            <person name="Wedrychowicz H."/>
        </authorList>
    </citation>
    <scope>NUCLEOTIDE SEQUENCE [LARGE SCALE GENOMIC DNA]</scope>
    <source>
        <strain evidence="7 8">CGMCC 1.10190</strain>
    </source>
</reference>
<dbReference type="OrthoDB" id="179763at2"/>
<protein>
    <submittedName>
        <fullName evidence="7">Phosphotransferase enzyme family protein</fullName>
    </submittedName>
</protein>
<dbReference type="PANTHER" id="PTHR34273">
    <property type="entry name" value="METHYLTHIORIBOSE KINASE"/>
    <property type="match status" value="1"/>
</dbReference>
<dbReference type="Gene3D" id="3.90.1200.10">
    <property type="match status" value="1"/>
</dbReference>
<dbReference type="AlphaFoldDB" id="A0A1M5SC52"/>
<evidence type="ECO:0000256" key="5">
    <source>
        <dbReference type="ARBA" id="ARBA00022840"/>
    </source>
</evidence>
<dbReference type="Pfam" id="PF01636">
    <property type="entry name" value="APH"/>
    <property type="match status" value="1"/>
</dbReference>
<dbReference type="PANTHER" id="PTHR34273:SF2">
    <property type="entry name" value="METHYLTHIORIBOSE KINASE"/>
    <property type="match status" value="1"/>
</dbReference>
<sequence>MATPYAPDPRLVDFLRASGLCPAGSDATWTPLTGGVSSDIWRVDLPDRRLCVKCALPKLKVARDWHAPTARNTYEWAWIQFASAHAPGCTPQPLAHDRELGAFAMEFIPPDTHPVWKDQLLAGQVHIDSARRVARILGHLHSASTRLAELPSRFDSDDIFYPIRLEPYLVATGELHSDLKSRLNQIADETLATHIALVHGDVSPKNILIGPRAPVFLDAECAWFGDPAFDLAFCLNHFLLKCIPQRAHTHRLLECFSIFTEAYLAQVDWEAPAELEARAARLLPALFLARIDGKSPVEYVSDEADRQRVRQAARPLIKSAPTRLAQVAAAWREALACAMST</sequence>
<dbReference type="Gene3D" id="3.30.200.20">
    <property type="entry name" value="Phosphorylase Kinase, domain 1"/>
    <property type="match status" value="1"/>
</dbReference>
<evidence type="ECO:0000256" key="2">
    <source>
        <dbReference type="ARBA" id="ARBA00022679"/>
    </source>
</evidence>
<dbReference type="Proteomes" id="UP000184226">
    <property type="component" value="Unassembled WGS sequence"/>
</dbReference>
<dbReference type="GO" id="GO:0016301">
    <property type="term" value="F:kinase activity"/>
    <property type="evidence" value="ECO:0007669"/>
    <property type="project" value="UniProtKB-KW"/>
</dbReference>
<accession>A0A1M5SC52</accession>